<dbReference type="SUPFAM" id="SSF48008">
    <property type="entry name" value="GntR ligand-binding domain-like"/>
    <property type="match status" value="1"/>
</dbReference>
<dbReference type="PRINTS" id="PR00035">
    <property type="entry name" value="HTHGNTR"/>
</dbReference>
<evidence type="ECO:0000313" key="5">
    <source>
        <dbReference type="EMBL" id="RKP54827.1"/>
    </source>
</evidence>
<protein>
    <submittedName>
        <fullName evidence="5">FadR family transcriptional regulator</fullName>
    </submittedName>
</protein>
<dbReference type="PANTHER" id="PTHR43537">
    <property type="entry name" value="TRANSCRIPTIONAL REGULATOR, GNTR FAMILY"/>
    <property type="match status" value="1"/>
</dbReference>
<keyword evidence="6" id="KW-1185">Reference proteome</keyword>
<proteinExistence type="predicted"/>
<comment type="caution">
    <text evidence="5">The sequence shown here is derived from an EMBL/GenBank/DDBJ whole genome shotgun (WGS) entry which is preliminary data.</text>
</comment>
<keyword evidence="2" id="KW-0238">DNA-binding</keyword>
<dbReference type="PANTHER" id="PTHR43537:SF44">
    <property type="entry name" value="GNTR FAMILY REGULATORY PROTEIN"/>
    <property type="match status" value="1"/>
</dbReference>
<reference evidence="5 6" key="1">
    <citation type="submission" date="2018-10" db="EMBL/GenBank/DDBJ databases">
        <title>Robbsia sp. DHC34, isolated from soil.</title>
        <authorList>
            <person name="Gao Z.-H."/>
            <person name="Qiu L.-H."/>
        </authorList>
    </citation>
    <scope>NUCLEOTIDE SEQUENCE [LARGE SCALE GENOMIC DNA]</scope>
    <source>
        <strain evidence="5 6">DHC34</strain>
    </source>
</reference>
<evidence type="ECO:0000259" key="4">
    <source>
        <dbReference type="PROSITE" id="PS50949"/>
    </source>
</evidence>
<dbReference type="InterPro" id="IPR008920">
    <property type="entry name" value="TF_FadR/GntR_C"/>
</dbReference>
<dbReference type="Pfam" id="PF00392">
    <property type="entry name" value="GntR"/>
    <property type="match status" value="1"/>
</dbReference>
<dbReference type="AlphaFoldDB" id="A0A494Y2X2"/>
<dbReference type="InterPro" id="IPR036388">
    <property type="entry name" value="WH-like_DNA-bd_sf"/>
</dbReference>
<evidence type="ECO:0000256" key="3">
    <source>
        <dbReference type="ARBA" id="ARBA00023163"/>
    </source>
</evidence>
<dbReference type="Proteomes" id="UP000270342">
    <property type="component" value="Unassembled WGS sequence"/>
</dbReference>
<dbReference type="GO" id="GO:0003677">
    <property type="term" value="F:DNA binding"/>
    <property type="evidence" value="ECO:0007669"/>
    <property type="project" value="UniProtKB-KW"/>
</dbReference>
<sequence>MSDALERAFERARLTHAGSGHGHRIRLFAARRVPHSARPIGKKGERDVGFMSFCVFLDFANVHARLCLRPTLLAENPRRYRFNMSKAENTSTVAQVADRLAMNIVGGQYGEILPPQEELALNFGVSRTLMREALSMLLVKGMLEMRPRLGTRILPERDWKIFNKDVIDWCFAATPDQEFLRDLLDLRAVIEPRAAALAAERATPAEKAALRAAINGMHAWPSTSREFSAHDLDLHVGIIRASHNQLFIQLEIIVRASIATMIQIVSPNPGITLAAVNAHERVVKAIEAGDPVEADAAMRALVDRAANNIEERLGIDVQRWDPEAAHAARQIPQDN</sequence>
<feature type="domain" description="HTH gntR-type" evidence="4">
    <location>
        <begin position="90"/>
        <end position="156"/>
    </location>
</feature>
<evidence type="ECO:0000256" key="1">
    <source>
        <dbReference type="ARBA" id="ARBA00023015"/>
    </source>
</evidence>
<dbReference type="Gene3D" id="1.10.10.10">
    <property type="entry name" value="Winged helix-like DNA-binding domain superfamily/Winged helix DNA-binding domain"/>
    <property type="match status" value="1"/>
</dbReference>
<dbReference type="GO" id="GO:0003700">
    <property type="term" value="F:DNA-binding transcription factor activity"/>
    <property type="evidence" value="ECO:0007669"/>
    <property type="project" value="InterPro"/>
</dbReference>
<name>A0A494Y2X2_9BURK</name>
<dbReference type="SMART" id="SM00345">
    <property type="entry name" value="HTH_GNTR"/>
    <property type="match status" value="1"/>
</dbReference>
<dbReference type="InterPro" id="IPR011711">
    <property type="entry name" value="GntR_C"/>
</dbReference>
<keyword evidence="1" id="KW-0805">Transcription regulation</keyword>
<dbReference type="InterPro" id="IPR000524">
    <property type="entry name" value="Tscrpt_reg_HTH_GntR"/>
</dbReference>
<evidence type="ECO:0000256" key="2">
    <source>
        <dbReference type="ARBA" id="ARBA00023125"/>
    </source>
</evidence>
<organism evidence="5 6">
    <name type="scientific">Pararobbsia silviterrae</name>
    <dbReference type="NCBI Taxonomy" id="1792498"/>
    <lineage>
        <taxon>Bacteria</taxon>
        <taxon>Pseudomonadati</taxon>
        <taxon>Pseudomonadota</taxon>
        <taxon>Betaproteobacteria</taxon>
        <taxon>Burkholderiales</taxon>
        <taxon>Burkholderiaceae</taxon>
        <taxon>Pararobbsia</taxon>
    </lineage>
</organism>
<dbReference type="Gene3D" id="1.20.120.530">
    <property type="entry name" value="GntR ligand-binding domain-like"/>
    <property type="match status" value="1"/>
</dbReference>
<gene>
    <name evidence="5" type="ORF">D7S86_14440</name>
</gene>
<dbReference type="InterPro" id="IPR036390">
    <property type="entry name" value="WH_DNA-bd_sf"/>
</dbReference>
<dbReference type="PROSITE" id="PS50949">
    <property type="entry name" value="HTH_GNTR"/>
    <property type="match status" value="1"/>
</dbReference>
<accession>A0A494Y2X2</accession>
<dbReference type="Pfam" id="PF07729">
    <property type="entry name" value="FCD"/>
    <property type="match status" value="1"/>
</dbReference>
<evidence type="ECO:0000313" key="6">
    <source>
        <dbReference type="Proteomes" id="UP000270342"/>
    </source>
</evidence>
<dbReference type="SUPFAM" id="SSF46785">
    <property type="entry name" value="Winged helix' DNA-binding domain"/>
    <property type="match status" value="1"/>
</dbReference>
<dbReference type="SMART" id="SM00895">
    <property type="entry name" value="FCD"/>
    <property type="match status" value="1"/>
</dbReference>
<dbReference type="CDD" id="cd07377">
    <property type="entry name" value="WHTH_GntR"/>
    <property type="match status" value="1"/>
</dbReference>
<keyword evidence="3" id="KW-0804">Transcription</keyword>
<dbReference type="EMBL" id="RBZU01000005">
    <property type="protein sequence ID" value="RKP54827.1"/>
    <property type="molecule type" value="Genomic_DNA"/>
</dbReference>